<evidence type="ECO:0000256" key="6">
    <source>
        <dbReference type="ARBA" id="ARBA00022884"/>
    </source>
</evidence>
<dbReference type="Gene3D" id="3.30.920.30">
    <property type="entry name" value="Hypothetical protein"/>
    <property type="match status" value="1"/>
</dbReference>
<dbReference type="Pfam" id="PF07927">
    <property type="entry name" value="HicA_toxin"/>
    <property type="match status" value="1"/>
</dbReference>
<dbReference type="Proteomes" id="UP000253606">
    <property type="component" value="Chromosome"/>
</dbReference>
<reference evidence="8 9" key="1">
    <citation type="journal article" date="2018" name="Front. Microbiol.">
        <title>Hydrolytic Capabilities as a Key to Environmental Success: Chitinolytic and Cellulolytic Acidobacteria From Acidic Sub-arctic Soils and Boreal Peatlands.</title>
        <authorList>
            <person name="Belova S.E."/>
            <person name="Ravin N.V."/>
            <person name="Pankratov T.A."/>
            <person name="Rakitin A.L."/>
            <person name="Ivanova A.A."/>
            <person name="Beletsky A.V."/>
            <person name="Mardanov A.V."/>
            <person name="Sinninghe Damste J.S."/>
            <person name="Dedysh S.N."/>
        </authorList>
    </citation>
    <scope>NUCLEOTIDE SEQUENCE [LARGE SCALE GENOMIC DNA]</scope>
    <source>
        <strain evidence="8 9">SBC82</strain>
    </source>
</reference>
<keyword evidence="4" id="KW-0255">Endonuclease</keyword>
<dbReference type="GO" id="GO:0003729">
    <property type="term" value="F:mRNA binding"/>
    <property type="evidence" value="ECO:0007669"/>
    <property type="project" value="InterPro"/>
</dbReference>
<evidence type="ECO:0000256" key="1">
    <source>
        <dbReference type="ARBA" id="ARBA00006620"/>
    </source>
</evidence>
<dbReference type="InterPro" id="IPR012933">
    <property type="entry name" value="HicA_mRNA_interferase"/>
</dbReference>
<organism evidence="8 9">
    <name type="scientific">Acidisarcina polymorpha</name>
    <dbReference type="NCBI Taxonomy" id="2211140"/>
    <lineage>
        <taxon>Bacteria</taxon>
        <taxon>Pseudomonadati</taxon>
        <taxon>Acidobacteriota</taxon>
        <taxon>Terriglobia</taxon>
        <taxon>Terriglobales</taxon>
        <taxon>Acidobacteriaceae</taxon>
        <taxon>Acidisarcina</taxon>
    </lineage>
</organism>
<dbReference type="EMBL" id="CP030840">
    <property type="protein sequence ID" value="AXC15085.1"/>
    <property type="molecule type" value="Genomic_DNA"/>
</dbReference>
<dbReference type="KEGG" id="abas:ACPOL_5841"/>
<keyword evidence="6" id="KW-0694">RNA-binding</keyword>
<evidence type="ECO:0000256" key="4">
    <source>
        <dbReference type="ARBA" id="ARBA00022759"/>
    </source>
</evidence>
<keyword evidence="2" id="KW-1277">Toxin-antitoxin system</keyword>
<keyword evidence="5" id="KW-0378">Hydrolase</keyword>
<dbReference type="InterPro" id="IPR038570">
    <property type="entry name" value="HicA_sf"/>
</dbReference>
<sequence>MRPRELVRRLEADGWYRTGQTGSHRHFRHPTKEGLLIVPMHAGKEIGRGLLHSILKKAGLE</sequence>
<gene>
    <name evidence="8" type="ORF">ACPOL_5841</name>
</gene>
<keyword evidence="7" id="KW-0346">Stress response</keyword>
<evidence type="ECO:0008006" key="10">
    <source>
        <dbReference type="Google" id="ProtNLM"/>
    </source>
</evidence>
<evidence type="ECO:0000313" key="9">
    <source>
        <dbReference type="Proteomes" id="UP000253606"/>
    </source>
</evidence>
<dbReference type="OrthoDB" id="9811409at2"/>
<proteinExistence type="inferred from homology"/>
<dbReference type="RefSeq" id="WP_114209723.1">
    <property type="nucleotide sequence ID" value="NZ_CP030840.1"/>
</dbReference>
<comment type="similarity">
    <text evidence="1">Belongs to the HicA mRNA interferase family.</text>
</comment>
<evidence type="ECO:0000256" key="3">
    <source>
        <dbReference type="ARBA" id="ARBA00022722"/>
    </source>
</evidence>
<evidence type="ECO:0000256" key="2">
    <source>
        <dbReference type="ARBA" id="ARBA00022649"/>
    </source>
</evidence>
<protein>
    <recommendedName>
        <fullName evidence="10">YcfA family protein</fullName>
    </recommendedName>
</protein>
<dbReference type="SUPFAM" id="SSF54786">
    <property type="entry name" value="YcfA/nrd intein domain"/>
    <property type="match status" value="1"/>
</dbReference>
<evidence type="ECO:0000256" key="7">
    <source>
        <dbReference type="ARBA" id="ARBA00023016"/>
    </source>
</evidence>
<accession>A0A2Z5G8V2</accession>
<dbReference type="GO" id="GO:0004519">
    <property type="term" value="F:endonuclease activity"/>
    <property type="evidence" value="ECO:0007669"/>
    <property type="project" value="UniProtKB-KW"/>
</dbReference>
<evidence type="ECO:0000256" key="5">
    <source>
        <dbReference type="ARBA" id="ARBA00022801"/>
    </source>
</evidence>
<keyword evidence="3" id="KW-0540">Nuclease</keyword>
<keyword evidence="9" id="KW-1185">Reference proteome</keyword>
<evidence type="ECO:0000313" key="8">
    <source>
        <dbReference type="EMBL" id="AXC15085.1"/>
    </source>
</evidence>
<name>A0A2Z5G8V2_9BACT</name>
<dbReference type="AlphaFoldDB" id="A0A2Z5G8V2"/>
<dbReference type="GO" id="GO:0016787">
    <property type="term" value="F:hydrolase activity"/>
    <property type="evidence" value="ECO:0007669"/>
    <property type="project" value="UniProtKB-KW"/>
</dbReference>